<name>A0ABX0Q2G1_9GAMM</name>
<evidence type="ECO:0000256" key="1">
    <source>
        <dbReference type="SAM" id="SignalP"/>
    </source>
</evidence>
<dbReference type="EMBL" id="JAAQQR010000003">
    <property type="protein sequence ID" value="NID04699.1"/>
    <property type="molecule type" value="Genomic_DNA"/>
</dbReference>
<proteinExistence type="predicted"/>
<evidence type="ECO:0000313" key="2">
    <source>
        <dbReference type="EMBL" id="NID04699.1"/>
    </source>
</evidence>
<keyword evidence="1" id="KW-0732">Signal</keyword>
<protein>
    <recommendedName>
        <fullName evidence="4">DUF930 domain-containing protein</fullName>
    </recommendedName>
</protein>
<dbReference type="RefSeq" id="WP_167029412.1">
    <property type="nucleotide sequence ID" value="NZ_JAAQQR010000003.1"/>
</dbReference>
<feature type="signal peptide" evidence="1">
    <location>
        <begin position="1"/>
        <end position="23"/>
    </location>
</feature>
<reference evidence="2 3" key="1">
    <citation type="journal article" date="2011" name="Curr. Microbiol.">
        <title>Luteibacter jiangsuensis sp. nov.: a methamidophos-degrading bacterium isolated from a methamidophos-manufacturing factory.</title>
        <authorList>
            <person name="Wang L."/>
            <person name="Wang G.L."/>
            <person name="Li S.P."/>
            <person name="Jiang J.D."/>
        </authorList>
    </citation>
    <scope>NUCLEOTIDE SEQUENCE [LARGE SCALE GENOMIC DNA]</scope>
    <source>
        <strain evidence="2 3">CGMCC 1.10133</strain>
    </source>
</reference>
<comment type="caution">
    <text evidence="2">The sequence shown here is derived from an EMBL/GenBank/DDBJ whole genome shotgun (WGS) entry which is preliminary data.</text>
</comment>
<evidence type="ECO:0008006" key="4">
    <source>
        <dbReference type="Google" id="ProtNLM"/>
    </source>
</evidence>
<dbReference type="Proteomes" id="UP001429601">
    <property type="component" value="Unassembled WGS sequence"/>
</dbReference>
<gene>
    <name evidence="2" type="ORF">HBF26_07360</name>
</gene>
<feature type="chain" id="PRO_5045971333" description="DUF930 domain-containing protein" evidence="1">
    <location>
        <begin position="24"/>
        <end position="144"/>
    </location>
</feature>
<accession>A0ABX0Q2G1</accession>
<sequence length="144" mass="15896">MLHMNRFGVLLGMTIAFAMPCFADQATSADALPPAVKKRVEASIAKLRHPEERALAHDWSPAKQVAETLCSPFALKQWKKMDPTADRMVLGDDGEKSLELKDGGSIAGHGQVRHKDGWTSFRFTCTVDARDGSVKSFQHTDENK</sequence>
<keyword evidence="3" id="KW-1185">Reference proteome</keyword>
<organism evidence="2 3">
    <name type="scientific">Luteibacter jiangsuensis</name>
    <dbReference type="NCBI Taxonomy" id="637577"/>
    <lineage>
        <taxon>Bacteria</taxon>
        <taxon>Pseudomonadati</taxon>
        <taxon>Pseudomonadota</taxon>
        <taxon>Gammaproteobacteria</taxon>
        <taxon>Lysobacterales</taxon>
        <taxon>Rhodanobacteraceae</taxon>
        <taxon>Luteibacter</taxon>
    </lineage>
</organism>
<evidence type="ECO:0000313" key="3">
    <source>
        <dbReference type="Proteomes" id="UP001429601"/>
    </source>
</evidence>